<organism evidence="3 4">
    <name type="scientific">Dendronalium phyllosphericum CENA369</name>
    <dbReference type="NCBI Taxonomy" id="1725256"/>
    <lineage>
        <taxon>Bacteria</taxon>
        <taxon>Bacillati</taxon>
        <taxon>Cyanobacteriota</taxon>
        <taxon>Cyanophyceae</taxon>
        <taxon>Nostocales</taxon>
        <taxon>Nostocaceae</taxon>
        <taxon>Dendronalium</taxon>
        <taxon>Dendronalium phyllosphericum</taxon>
    </lineage>
</organism>
<dbReference type="AlphaFoldDB" id="A0A8J7I7K4"/>
<name>A0A8J7I7K4_9NOST</name>
<evidence type="ECO:0000256" key="1">
    <source>
        <dbReference type="SAM" id="Coils"/>
    </source>
</evidence>
<comment type="caution">
    <text evidence="3">The sequence shown here is derived from an EMBL/GenBank/DDBJ whole genome shotgun (WGS) entry which is preliminary data.</text>
</comment>
<feature type="coiled-coil region" evidence="1">
    <location>
        <begin position="265"/>
        <end position="292"/>
    </location>
</feature>
<dbReference type="RefSeq" id="WP_214433341.1">
    <property type="nucleotide sequence ID" value="NZ_CAWPUQ010000314.1"/>
</dbReference>
<dbReference type="EMBL" id="JAECZA010000077">
    <property type="protein sequence ID" value="MBH8574535.1"/>
    <property type="molecule type" value="Genomic_DNA"/>
</dbReference>
<dbReference type="InterPro" id="IPR036388">
    <property type="entry name" value="WH-like_DNA-bd_sf"/>
</dbReference>
<evidence type="ECO:0000256" key="2">
    <source>
        <dbReference type="SAM" id="MobiDB-lite"/>
    </source>
</evidence>
<feature type="compositionally biased region" description="Polar residues" evidence="2">
    <location>
        <begin position="92"/>
        <end position="106"/>
    </location>
</feature>
<accession>A0A8J7I7K4</accession>
<dbReference type="Gene3D" id="1.10.10.10">
    <property type="entry name" value="Winged helix-like DNA-binding domain superfamily/Winged helix DNA-binding domain"/>
    <property type="match status" value="1"/>
</dbReference>
<protein>
    <submittedName>
        <fullName evidence="3">Uncharacterized protein</fullName>
    </submittedName>
</protein>
<dbReference type="SUPFAM" id="SSF46785">
    <property type="entry name" value="Winged helix' DNA-binding domain"/>
    <property type="match status" value="1"/>
</dbReference>
<keyword evidence="1" id="KW-0175">Coiled coil</keyword>
<dbReference type="InterPro" id="IPR036390">
    <property type="entry name" value="WH_DNA-bd_sf"/>
</dbReference>
<keyword evidence="4" id="KW-1185">Reference proteome</keyword>
<sequence length="311" mass="35005">MNLSDIHLRILVIVYVLNQAKIKEVAQEVCLERRTASQRLLELAEKDLLGSLQSPRQHPDFPGVKTYFVLHESIKIILGDVIEALKSIEPSNNGNNGTPIQETVDCNSDKGKSSKDELFGLYQLRQFYKNLVDMPPTAQKIYHLLGDTKQSAKSLSERIGCDTTTVNKHLKKFFDLQIVNREVASSDTAGRGEFLYFLCPGISHILSGIKNQHKAESFSQPESDNSNHVLAEESNMNTESFQQPLASQPADKNAVERFNLLTQKLKEFSKLSDQLGQLLEQVEEREQELRRLLGPGIETENVIAKLKSKNS</sequence>
<evidence type="ECO:0000313" key="3">
    <source>
        <dbReference type="EMBL" id="MBH8574535.1"/>
    </source>
</evidence>
<proteinExistence type="predicted"/>
<evidence type="ECO:0000313" key="4">
    <source>
        <dbReference type="Proteomes" id="UP000662314"/>
    </source>
</evidence>
<feature type="region of interest" description="Disordered" evidence="2">
    <location>
        <begin position="92"/>
        <end position="111"/>
    </location>
</feature>
<reference evidence="3 4" key="1">
    <citation type="journal article" date="2021" name="Int. J. Syst. Evol. Microbiol.">
        <title>Amazonocrinis nigriterrae gen. nov., sp. nov., Atlanticothrix silvestris gen. nov., sp. nov. and Dendronalium phyllosphericum gen. nov., sp. nov., nostocacean cyanobacteria from Brazilian environments.</title>
        <authorList>
            <person name="Alvarenga D.O."/>
            <person name="Andreote A.P.D."/>
            <person name="Branco L.H.Z."/>
            <person name="Delbaje E."/>
            <person name="Cruz R.B."/>
            <person name="Varani A.M."/>
            <person name="Fiore M.F."/>
        </authorList>
    </citation>
    <scope>NUCLEOTIDE SEQUENCE [LARGE SCALE GENOMIC DNA]</scope>
    <source>
        <strain evidence="3 4">CENA369</strain>
    </source>
</reference>
<dbReference type="Proteomes" id="UP000662314">
    <property type="component" value="Unassembled WGS sequence"/>
</dbReference>
<gene>
    <name evidence="3" type="ORF">I8752_16190</name>
</gene>